<proteinExistence type="predicted"/>
<sequence length="669" mass="72519">MEARQRTRVFYQATPAVGADGRNIMKLIPIKIVNGQKSSVPVTETGAVTQDLSRGTVSAANVVPGQMRSARLDSVNKRPPRAAPPTRPSHQLPVMVSSPALPRGQFLKIPPNAQVQRVPVSQLPPLIKDQIFTSSSSSSTPTVVYVSPVTTMNQAVPEPSRINPTPSLKLPSSPDLPRGAEPHLKLVPKVSERPSSPIRWEIEEVEGRAAETTSPLSSPSGAPRAAGGAENALVMYEGRVFFVAQNNGSSSAAPRSRHPAVTQTGQNPRVQNHSNDVIDLCDDDEEPAPSSETSPVSHQDEENVIFVSYIPPRSDSGSRQAAARRSSCQADVPVLRGGGLGQNMSISKVTDVHAPTEMNMSSTQSLFSISDLQLDSMVRDTETGRPAGHVVRDTETGRPAGHVVRDTETGRPAAQTLQDSRLSAPHRTSPPAPEPELCPRSDQQLRRIFGITSDVKVFLQKLDEAAAERLLEDNRKATKRLKENKTTPEKLNGTGRGLSAPLHTKTGPLDSLNFHSKPQESFWTGQRSSEKGYVEPIDEDFPDESVRSEGTTHSLQVQTCVDVSRKTRRVGRTRRRTMCPCCIPAALHPVLKSGVSLEQLEAWMFITEETGKRVGKAKASRKDGRTSVKISYQNCQIHEAAGLSSTSTDNFSGHKETGRLKGLQGVKET</sequence>
<feature type="compositionally biased region" description="Low complexity" evidence="1">
    <location>
        <begin position="164"/>
        <end position="177"/>
    </location>
</feature>
<dbReference type="GO" id="GO:0006355">
    <property type="term" value="P:regulation of DNA-templated transcription"/>
    <property type="evidence" value="ECO:0007669"/>
    <property type="project" value="InterPro"/>
</dbReference>
<feature type="region of interest" description="Disordered" evidence="1">
    <location>
        <begin position="155"/>
        <end position="193"/>
    </location>
</feature>
<gene>
    <name evidence="2" type="primary">LRIF1</name>
</gene>
<keyword evidence="2" id="KW-0675">Receptor</keyword>
<name>A0A1A8B7P6_NOTFU</name>
<feature type="compositionally biased region" description="Basic and acidic residues" evidence="1">
    <location>
        <begin position="477"/>
        <end position="488"/>
    </location>
</feature>
<feature type="region of interest" description="Disordered" evidence="1">
    <location>
        <begin position="384"/>
        <end position="441"/>
    </location>
</feature>
<feature type="compositionally biased region" description="Polar residues" evidence="1">
    <location>
        <begin position="261"/>
        <end position="275"/>
    </location>
</feature>
<dbReference type="PANTHER" id="PTHR16131">
    <property type="entry name" value="LIGAND-DEPENDENT NUCLEAR RECEPTOR-INTERACTING FACTOR 1"/>
    <property type="match status" value="1"/>
</dbReference>
<organism evidence="2">
    <name type="scientific">Nothobranchius furzeri</name>
    <name type="common">Turquoise killifish</name>
    <dbReference type="NCBI Taxonomy" id="105023"/>
    <lineage>
        <taxon>Eukaryota</taxon>
        <taxon>Metazoa</taxon>
        <taxon>Chordata</taxon>
        <taxon>Craniata</taxon>
        <taxon>Vertebrata</taxon>
        <taxon>Euteleostomi</taxon>
        <taxon>Actinopterygii</taxon>
        <taxon>Neopterygii</taxon>
        <taxon>Teleostei</taxon>
        <taxon>Neoteleostei</taxon>
        <taxon>Acanthomorphata</taxon>
        <taxon>Ovalentaria</taxon>
        <taxon>Atherinomorphae</taxon>
        <taxon>Cyprinodontiformes</taxon>
        <taxon>Nothobranchiidae</taxon>
        <taxon>Nothobranchius</taxon>
    </lineage>
</organism>
<feature type="compositionally biased region" description="Low complexity" evidence="1">
    <location>
        <begin position="214"/>
        <end position="226"/>
    </location>
</feature>
<evidence type="ECO:0000313" key="2">
    <source>
        <dbReference type="EMBL" id="SBP62701.1"/>
    </source>
</evidence>
<evidence type="ECO:0000256" key="1">
    <source>
        <dbReference type="SAM" id="MobiDB-lite"/>
    </source>
</evidence>
<dbReference type="AlphaFoldDB" id="A0A1A8B7P6"/>
<dbReference type="PANTHER" id="PTHR16131:SF2">
    <property type="entry name" value="LIGAND-DEPENDENT NUCLEAR RECEPTOR-INTERACTING FACTOR 1"/>
    <property type="match status" value="1"/>
</dbReference>
<dbReference type="Pfam" id="PF15741">
    <property type="entry name" value="LRIF1"/>
    <property type="match status" value="1"/>
</dbReference>
<dbReference type="EMBL" id="HADY01024216">
    <property type="protein sequence ID" value="SBP62701.1"/>
    <property type="molecule type" value="Transcribed_RNA"/>
</dbReference>
<reference evidence="2" key="1">
    <citation type="submission" date="2016-05" db="EMBL/GenBank/DDBJ databases">
        <authorList>
            <person name="Lavstsen T."/>
            <person name="Jespersen J.S."/>
        </authorList>
    </citation>
    <scope>NUCLEOTIDE SEQUENCE</scope>
    <source>
        <tissue evidence="2">Brain</tissue>
    </source>
</reference>
<feature type="region of interest" description="Disordered" evidence="1">
    <location>
        <begin position="73"/>
        <end position="94"/>
    </location>
</feature>
<feature type="region of interest" description="Disordered" evidence="1">
    <location>
        <begin position="206"/>
        <end position="226"/>
    </location>
</feature>
<feature type="region of interest" description="Disordered" evidence="1">
    <location>
        <begin position="248"/>
        <end position="302"/>
    </location>
</feature>
<accession>A0A1A8B7P6</accession>
<protein>
    <submittedName>
        <fullName evidence="2">Ligand dependent nuclear receptor interacting factor 1</fullName>
    </submittedName>
</protein>
<feature type="region of interest" description="Disordered" evidence="1">
    <location>
        <begin position="645"/>
        <end position="669"/>
    </location>
</feature>
<reference evidence="2" key="2">
    <citation type="submission" date="2016-06" db="EMBL/GenBank/DDBJ databases">
        <title>The genome of a short-lived fish provides insights into sex chromosome evolution and the genetic control of aging.</title>
        <authorList>
            <person name="Reichwald K."/>
            <person name="Felder M."/>
            <person name="Petzold A."/>
            <person name="Koch P."/>
            <person name="Groth M."/>
            <person name="Platzer M."/>
        </authorList>
    </citation>
    <scope>NUCLEOTIDE SEQUENCE</scope>
    <source>
        <tissue evidence="2">Brain</tissue>
    </source>
</reference>
<dbReference type="InterPro" id="IPR026191">
    <property type="entry name" value="LRIF1"/>
</dbReference>
<dbReference type="GO" id="GO:0042974">
    <property type="term" value="F:nuclear retinoic acid receptor binding"/>
    <property type="evidence" value="ECO:0007669"/>
    <property type="project" value="InterPro"/>
</dbReference>
<feature type="region of interest" description="Disordered" evidence="1">
    <location>
        <begin position="477"/>
        <end position="515"/>
    </location>
</feature>